<feature type="region of interest" description="Disordered" evidence="9">
    <location>
        <begin position="1345"/>
        <end position="1398"/>
    </location>
</feature>
<evidence type="ECO:0000313" key="13">
    <source>
        <dbReference type="Proteomes" id="UP001485043"/>
    </source>
</evidence>
<comment type="subcellular location">
    <subcellularLocation>
        <location evidence="1 7">Nucleus</location>
    </subcellularLocation>
</comment>
<dbReference type="Pfam" id="PF10537">
    <property type="entry name" value="WAC_Acf1_DNA_bd"/>
    <property type="match status" value="1"/>
</dbReference>
<feature type="region of interest" description="Disordered" evidence="9">
    <location>
        <begin position="423"/>
        <end position="445"/>
    </location>
</feature>
<feature type="compositionally biased region" description="Basic residues" evidence="9">
    <location>
        <begin position="1677"/>
        <end position="1695"/>
    </location>
</feature>
<organism evidence="12 13">
    <name type="scientific">Apatococcus fuscideae</name>
    <dbReference type="NCBI Taxonomy" id="2026836"/>
    <lineage>
        <taxon>Eukaryota</taxon>
        <taxon>Viridiplantae</taxon>
        <taxon>Chlorophyta</taxon>
        <taxon>core chlorophytes</taxon>
        <taxon>Trebouxiophyceae</taxon>
        <taxon>Chlorellales</taxon>
        <taxon>Chlorellaceae</taxon>
        <taxon>Apatococcus</taxon>
    </lineage>
</organism>
<feature type="region of interest" description="Disordered" evidence="9">
    <location>
        <begin position="930"/>
        <end position="969"/>
    </location>
</feature>
<dbReference type="InterPro" id="IPR019787">
    <property type="entry name" value="Znf_PHD-finger"/>
</dbReference>
<accession>A0AAW1SWP8</accession>
<keyword evidence="4" id="KW-0862">Zinc</keyword>
<dbReference type="Gene3D" id="3.30.40.10">
    <property type="entry name" value="Zinc/RING finger domain, C3HC4 (zinc finger)"/>
    <property type="match status" value="2"/>
</dbReference>
<feature type="compositionally biased region" description="Basic and acidic residues" evidence="9">
    <location>
        <begin position="874"/>
        <end position="898"/>
    </location>
</feature>
<gene>
    <name evidence="12" type="ORF">WJX84_001872</name>
</gene>
<feature type="compositionally biased region" description="Basic and acidic residues" evidence="9">
    <location>
        <begin position="1373"/>
        <end position="1383"/>
    </location>
</feature>
<dbReference type="Pfam" id="PF00628">
    <property type="entry name" value="PHD"/>
    <property type="match status" value="1"/>
</dbReference>
<evidence type="ECO:0000256" key="9">
    <source>
        <dbReference type="SAM" id="MobiDB-lite"/>
    </source>
</evidence>
<evidence type="ECO:0000256" key="8">
    <source>
        <dbReference type="SAM" id="Coils"/>
    </source>
</evidence>
<evidence type="ECO:0000256" key="6">
    <source>
        <dbReference type="PROSITE-ProRule" id="PRU00146"/>
    </source>
</evidence>
<keyword evidence="3 6" id="KW-0863">Zinc-finger</keyword>
<dbReference type="PROSITE" id="PS51136">
    <property type="entry name" value="WAC"/>
    <property type="match status" value="1"/>
</dbReference>
<feature type="coiled-coil region" evidence="8">
    <location>
        <begin position="534"/>
        <end position="616"/>
    </location>
</feature>
<feature type="region of interest" description="Disordered" evidence="9">
    <location>
        <begin position="1482"/>
        <end position="1566"/>
    </location>
</feature>
<feature type="domain" description="WAC" evidence="11">
    <location>
        <begin position="23"/>
        <end position="129"/>
    </location>
</feature>
<feature type="compositionally biased region" description="Polar residues" evidence="9">
    <location>
        <begin position="1549"/>
        <end position="1560"/>
    </location>
</feature>
<evidence type="ECO:0000259" key="11">
    <source>
        <dbReference type="PROSITE" id="PS51136"/>
    </source>
</evidence>
<dbReference type="SMART" id="SM00249">
    <property type="entry name" value="PHD"/>
    <property type="match status" value="2"/>
</dbReference>
<feature type="compositionally biased region" description="Polar residues" evidence="9">
    <location>
        <begin position="1498"/>
        <end position="1507"/>
    </location>
</feature>
<feature type="region of interest" description="Disordered" evidence="9">
    <location>
        <begin position="874"/>
        <end position="915"/>
    </location>
</feature>
<keyword evidence="5 7" id="KW-0539">Nucleus</keyword>
<protein>
    <submittedName>
        <fullName evidence="12">Uncharacterized protein</fullName>
    </submittedName>
</protein>
<evidence type="ECO:0000313" key="12">
    <source>
        <dbReference type="EMBL" id="KAK9860443.1"/>
    </source>
</evidence>
<sequence length="1776" mass="192318">MPLLKRKPYQPSFTAPEGFNLGAEVFVVRFTGELFTSYEDYARALKLYRTRDWVCQLTGRSGLSYEEALVSEQRSRTLIAKFPACYEEPVVRMVHHALAKPDEIVTRLLAHFKERLVPGEEAIALRSGTPAACVVAQCLGPDGLDADEIDELQVLDMEYEVEWLQAGEDEIEGVREVLARSHMGRKRSPLTRPLLKSWLQEAATCEPLEGTKGPPCFWSVIPELASKWGLPQQPPRDLLERIDQAAKKKAAKGRRSSEKVVRPRKSPVMKSEAYGGASPSGEAHLGDTPLLNSLRSLKAEEGYEGSPETAPELMDPALEERLEEAEQRMQPGTIKHALFYLLKEAGPRGSTLEELVTGVQDAGLKTWTDMRIAKSSIASTCGHDLAFGRLPHGRFALRGLPGVRQALASHPDSANFGAAAAKLKQGRGGVKPEPGRAPSHTERDRISTVEKNNFKCPRCYKVHHPEASPLLLCDTCPRSFHMACLGLSWHDLPEGEAEWYCPRCIDRHAAASRNLGYASDMAVEGGQRVVPRLTEKEERERRKADERAAKEEVRIKEREQKERARAEARRAARFPIDDLELQEEERAVVEALEAAADQLSQEAHIARQRLQRLAGLCGHNLAQLDPAEDWGLEELGSLAAPPEDTGRGPNHTRRPDLSTAVDNLMGLQQRAAEAVDKANKLQLIVDGPPQLEVALTASSLAGWRDSLSVVDFLHCFAPLCDTQAVSLAELNYAAAWPLDSPLLPPLYTALLSRVLLELVGTESSGRSRWKRWARVLDETTWPEVLRRYLLSSRAARMLGRMEIPIQSAKAACLEDDMAAVWGAHTLITTPYHKLDPALHVRLLAVLCNDVVEGAGLRHEISARADDQMQLHTDRQHTLNQERKQQKERDKDKTKKGKADPAIQDAGLGLADVGLGGEDEDMLVDEVGAEQALEEPGPSSQGPAANGPEAGPEPSFEMPSHLQEYQGDPDNRQEVRAWRVAHAQAAQEVAAAQKAWERQKKAAAKAAKQKAAQARAAALSPLREAERAARDLEFEGRLAERSVRSEPMGCDRYFRRYWWLPGEPGALYVEEADGSAVALVTSTEQLDSIMTGLNRKGLRERGLLAALRRKHSHISAALDPDSASLDLRAVPRVPVGRGVRERGSKPLSLLEATAEKNAMRGATLKVEALIGALSGAGASLPQTSKEWRRRLRNVDAPFVLCQTLAEIEEQISNLADGPPAGAPANLPPWPAYKAPPSVEPSLGPQAYSRAFADADICATMAEQWAKPQPAQAVEPRGVSALVPEGYPPAVCGPDPCDTAPYSSPGWPPLSLKPSESYNGAEEAIAASPRWQGETSTPHLTPFAMEQSDREMGTDSPGLEPTGSTASGLDGSLAEGRDSREEDAKWVTGPPPDSNGTTIAQPAEAASAGSTFIYPCDELDCSDEEAARASSEHRRMPNALWRTARERGVWLKDVRLAATGANPAAAAYVAAVLCDRAQPLLQSLEQGTRQTPTGYRAIKSQRSMATASTDAEAPASKRSKPTARRKSGGRGRARMAAVSDQLGVNDVSPDPQRQATPMQTESHPAEPGTNGAAGINVCCVCQDTGDLLPCKRDECTQHVHEACAFEGLDPDSGLWACDQHMSQFGTRAGRRGSAGARKRRKGPIEATFLSPHSAESPVPDPLDSSADPLSSPPAPAAVRGRRGRPSTRSRGRGRKAQAARDPPQMSLNGIAAQANGLALDTDPDAAAGHDAPGPEQPLGEADAADPVAPGAVQADADALGESPKPARGRRGSRKSARS</sequence>
<feature type="compositionally biased region" description="Basic residues" evidence="9">
    <location>
        <begin position="1764"/>
        <end position="1776"/>
    </location>
</feature>
<feature type="compositionally biased region" description="Low complexity" evidence="9">
    <location>
        <begin position="1742"/>
        <end position="1763"/>
    </location>
</feature>
<evidence type="ECO:0000259" key="10">
    <source>
        <dbReference type="PROSITE" id="PS50016"/>
    </source>
</evidence>
<proteinExistence type="predicted"/>
<evidence type="ECO:0000256" key="7">
    <source>
        <dbReference type="PROSITE-ProRule" id="PRU00475"/>
    </source>
</evidence>
<comment type="caution">
    <text evidence="12">The sequence shown here is derived from an EMBL/GenBank/DDBJ whole genome shotgun (WGS) entry which is preliminary data.</text>
</comment>
<dbReference type="PANTHER" id="PTHR15546:SF2">
    <property type="entry name" value="DDT DOMAIN-CONTAINING PROTEIN DDB_G0282237"/>
    <property type="match status" value="1"/>
</dbReference>
<keyword evidence="13" id="KW-1185">Reference proteome</keyword>
<feature type="compositionally biased region" description="Low complexity" evidence="9">
    <location>
        <begin position="1722"/>
        <end position="1731"/>
    </location>
</feature>
<keyword evidence="8" id="KW-0175">Coiled coil</keyword>
<evidence type="ECO:0000256" key="3">
    <source>
        <dbReference type="ARBA" id="ARBA00022771"/>
    </source>
</evidence>
<dbReference type="InterPro" id="IPR053271">
    <property type="entry name" value="DDT_domain"/>
</dbReference>
<feature type="domain" description="PHD-type" evidence="10">
    <location>
        <begin position="453"/>
        <end position="507"/>
    </location>
</feature>
<evidence type="ECO:0000256" key="5">
    <source>
        <dbReference type="ARBA" id="ARBA00023242"/>
    </source>
</evidence>
<dbReference type="InterPro" id="IPR013136">
    <property type="entry name" value="WSTF_Acf1_Cbp146"/>
</dbReference>
<feature type="region of interest" description="Disordered" evidence="9">
    <location>
        <begin position="1624"/>
        <end position="1776"/>
    </location>
</feature>
<dbReference type="InterPro" id="IPR013083">
    <property type="entry name" value="Znf_RING/FYVE/PHD"/>
</dbReference>
<reference evidence="12 13" key="1">
    <citation type="journal article" date="2024" name="Nat. Commun.">
        <title>Phylogenomics reveals the evolutionary origins of lichenization in chlorophyte algae.</title>
        <authorList>
            <person name="Puginier C."/>
            <person name="Libourel C."/>
            <person name="Otte J."/>
            <person name="Skaloud P."/>
            <person name="Haon M."/>
            <person name="Grisel S."/>
            <person name="Petersen M."/>
            <person name="Berrin J.G."/>
            <person name="Delaux P.M."/>
            <person name="Dal Grande F."/>
            <person name="Keller J."/>
        </authorList>
    </citation>
    <scope>NUCLEOTIDE SEQUENCE [LARGE SCALE GENOMIC DNA]</scope>
    <source>
        <strain evidence="12 13">SAG 2523</strain>
    </source>
</reference>
<dbReference type="InterPro" id="IPR001965">
    <property type="entry name" value="Znf_PHD"/>
</dbReference>
<feature type="compositionally biased region" description="Low complexity" evidence="9">
    <location>
        <begin position="941"/>
        <end position="953"/>
    </location>
</feature>
<evidence type="ECO:0000256" key="4">
    <source>
        <dbReference type="ARBA" id="ARBA00022833"/>
    </source>
</evidence>
<feature type="compositionally biased region" description="Basic residues" evidence="9">
    <location>
        <begin position="1515"/>
        <end position="1531"/>
    </location>
</feature>
<dbReference type="GO" id="GO:0005634">
    <property type="term" value="C:nucleus"/>
    <property type="evidence" value="ECO:0007669"/>
    <property type="project" value="UniProtKB-SubCell"/>
</dbReference>
<evidence type="ECO:0000256" key="1">
    <source>
        <dbReference type="ARBA" id="ARBA00004123"/>
    </source>
</evidence>
<dbReference type="InterPro" id="IPR019786">
    <property type="entry name" value="Zinc_finger_PHD-type_CS"/>
</dbReference>
<feature type="region of interest" description="Disordered" evidence="9">
    <location>
        <begin position="247"/>
        <end position="288"/>
    </location>
</feature>
<dbReference type="Pfam" id="PF15613">
    <property type="entry name" value="WSD"/>
    <property type="match status" value="1"/>
</dbReference>
<evidence type="ECO:0000256" key="2">
    <source>
        <dbReference type="ARBA" id="ARBA00022723"/>
    </source>
</evidence>
<keyword evidence="2" id="KW-0479">Metal-binding</keyword>
<dbReference type="SUPFAM" id="SSF57903">
    <property type="entry name" value="FYVE/PHD zinc finger"/>
    <property type="match status" value="2"/>
</dbReference>
<dbReference type="PANTHER" id="PTHR15546">
    <property type="entry name" value="BROMODOMAIN ADJACENT TO ZINC FINGER DOMAIN, 2A"/>
    <property type="match status" value="1"/>
</dbReference>
<dbReference type="EMBL" id="JALJOV010000835">
    <property type="protein sequence ID" value="KAK9860443.1"/>
    <property type="molecule type" value="Genomic_DNA"/>
</dbReference>
<dbReference type="PROSITE" id="PS01359">
    <property type="entry name" value="ZF_PHD_1"/>
    <property type="match status" value="1"/>
</dbReference>
<dbReference type="GO" id="GO:0008270">
    <property type="term" value="F:zinc ion binding"/>
    <property type="evidence" value="ECO:0007669"/>
    <property type="project" value="UniProtKB-KW"/>
</dbReference>
<dbReference type="PROSITE" id="PS50016">
    <property type="entry name" value="ZF_PHD_2"/>
    <property type="match status" value="1"/>
</dbReference>
<dbReference type="InterPro" id="IPR028941">
    <property type="entry name" value="WHIM2_dom"/>
</dbReference>
<name>A0AAW1SWP8_9CHLO</name>
<dbReference type="InterPro" id="IPR011011">
    <property type="entry name" value="Znf_FYVE_PHD"/>
</dbReference>
<dbReference type="Proteomes" id="UP001485043">
    <property type="component" value="Unassembled WGS sequence"/>
</dbReference>
<feature type="compositionally biased region" description="Polar residues" evidence="9">
    <location>
        <begin position="1482"/>
        <end position="1491"/>
    </location>
</feature>